<comment type="similarity">
    <text evidence="2">Belongs to the DODA-type extradiol aromatic ring-opening dioxygenase family.</text>
</comment>
<protein>
    <recommendedName>
        <fullName evidence="6">Extradiol ring-cleavage dioxygenase class III enzyme subunit B domain-containing protein</fullName>
    </recommendedName>
</protein>
<evidence type="ECO:0000256" key="5">
    <source>
        <dbReference type="ARBA" id="ARBA00023002"/>
    </source>
</evidence>
<dbReference type="Gene3D" id="3.40.830.10">
    <property type="entry name" value="LigB-like"/>
    <property type="match status" value="1"/>
</dbReference>
<feature type="domain" description="Extradiol ring-cleavage dioxygenase class III enzyme subunit B" evidence="6">
    <location>
        <begin position="60"/>
        <end position="260"/>
    </location>
</feature>
<dbReference type="GO" id="GO:0008270">
    <property type="term" value="F:zinc ion binding"/>
    <property type="evidence" value="ECO:0007669"/>
    <property type="project" value="InterPro"/>
</dbReference>
<name>A0A382QSG2_9ZZZZ</name>
<keyword evidence="3" id="KW-0479">Metal-binding</keyword>
<keyword evidence="5" id="KW-0560">Oxidoreductase</keyword>
<proteinExistence type="inferred from homology"/>
<dbReference type="PANTHER" id="PTHR30096">
    <property type="entry name" value="4,5-DOPA DIOXYGENASE EXTRADIOL-LIKE PROTEIN"/>
    <property type="match status" value="1"/>
</dbReference>
<evidence type="ECO:0000256" key="2">
    <source>
        <dbReference type="ARBA" id="ARBA00007581"/>
    </source>
</evidence>
<organism evidence="7">
    <name type="scientific">marine metagenome</name>
    <dbReference type="NCBI Taxonomy" id="408172"/>
    <lineage>
        <taxon>unclassified sequences</taxon>
        <taxon>metagenomes</taxon>
        <taxon>ecological metagenomes</taxon>
    </lineage>
</organism>
<evidence type="ECO:0000313" key="7">
    <source>
        <dbReference type="EMBL" id="SVC88439.1"/>
    </source>
</evidence>
<evidence type="ECO:0000256" key="4">
    <source>
        <dbReference type="ARBA" id="ARBA00022833"/>
    </source>
</evidence>
<dbReference type="CDD" id="cd07363">
    <property type="entry name" value="45_DOPA_Dioxygenase"/>
    <property type="match status" value="1"/>
</dbReference>
<reference evidence="7" key="1">
    <citation type="submission" date="2018-05" db="EMBL/GenBank/DDBJ databases">
        <authorList>
            <person name="Lanie J.A."/>
            <person name="Ng W.-L."/>
            <person name="Kazmierczak K.M."/>
            <person name="Andrzejewski T.M."/>
            <person name="Davidsen T.M."/>
            <person name="Wayne K.J."/>
            <person name="Tettelin H."/>
            <person name="Glass J.I."/>
            <person name="Rusch D."/>
            <person name="Podicherti R."/>
            <person name="Tsui H.-C.T."/>
            <person name="Winkler M.E."/>
        </authorList>
    </citation>
    <scope>NUCLEOTIDE SEQUENCE</scope>
</reference>
<gene>
    <name evidence="7" type="ORF">METZ01_LOCUS341293</name>
</gene>
<evidence type="ECO:0000256" key="1">
    <source>
        <dbReference type="ARBA" id="ARBA00001947"/>
    </source>
</evidence>
<dbReference type="EMBL" id="UINC01116588">
    <property type="protein sequence ID" value="SVC88439.1"/>
    <property type="molecule type" value="Genomic_DNA"/>
</dbReference>
<dbReference type="PANTHER" id="PTHR30096:SF0">
    <property type="entry name" value="4,5-DOPA DIOXYGENASE EXTRADIOL-LIKE PROTEIN"/>
    <property type="match status" value="1"/>
</dbReference>
<comment type="cofactor">
    <cofactor evidence="1">
        <name>Zn(2+)</name>
        <dbReference type="ChEBI" id="CHEBI:29105"/>
    </cofactor>
</comment>
<dbReference type="InterPro" id="IPR004183">
    <property type="entry name" value="Xdiol_dOase_suB"/>
</dbReference>
<dbReference type="InterPro" id="IPR014436">
    <property type="entry name" value="Extradiol_dOase_DODA"/>
</dbReference>
<dbReference type="GO" id="GO:0016702">
    <property type="term" value="F:oxidoreductase activity, acting on single donors with incorporation of molecular oxygen, incorporation of two atoms of oxygen"/>
    <property type="evidence" value="ECO:0007669"/>
    <property type="project" value="UniProtKB-ARBA"/>
</dbReference>
<sequence>MLIKRREFLRVTSLLSLSTLIDSTIAGGLAKTERMPALFIGHGSPLNAIAENQHTLAWRSLASKVTSPIAILAISAHWQSRNGSFLTSNPQQQIIYDMYGFPEALYDVKYPVKGFPGFKQEMLSEGLQQGIGTTVDWGLDHGTWSVLVHMYPEADIPVVQLSINADLSPMQHLNLAKEISALRNRGVLILGSGNLVHNLRLRKQEATAFDWAEEFDQIIARKVLQGNFDDVANYQSLGQLASLAHPTNEHFLPLLYVLGVA</sequence>
<dbReference type="Pfam" id="PF02900">
    <property type="entry name" value="LigB"/>
    <property type="match status" value="1"/>
</dbReference>
<dbReference type="GO" id="GO:0008198">
    <property type="term" value="F:ferrous iron binding"/>
    <property type="evidence" value="ECO:0007669"/>
    <property type="project" value="InterPro"/>
</dbReference>
<keyword evidence="4" id="KW-0862">Zinc</keyword>
<evidence type="ECO:0000256" key="3">
    <source>
        <dbReference type="ARBA" id="ARBA00022723"/>
    </source>
</evidence>
<dbReference type="AlphaFoldDB" id="A0A382QSG2"/>
<dbReference type="PIRSF" id="PIRSF006157">
    <property type="entry name" value="Doxgns_DODA"/>
    <property type="match status" value="1"/>
</dbReference>
<feature type="non-terminal residue" evidence="7">
    <location>
        <position position="261"/>
    </location>
</feature>
<accession>A0A382QSG2</accession>
<dbReference type="SUPFAM" id="SSF53213">
    <property type="entry name" value="LigB-like"/>
    <property type="match status" value="1"/>
</dbReference>
<evidence type="ECO:0000259" key="6">
    <source>
        <dbReference type="Pfam" id="PF02900"/>
    </source>
</evidence>